<dbReference type="Proteomes" id="UP000800092">
    <property type="component" value="Unassembled WGS sequence"/>
</dbReference>
<protein>
    <submittedName>
        <fullName evidence="1">Uncharacterized protein</fullName>
    </submittedName>
</protein>
<keyword evidence="2" id="KW-1185">Reference proteome</keyword>
<proteinExistence type="predicted"/>
<reference evidence="1" key="1">
    <citation type="journal article" date="2020" name="Stud. Mycol.">
        <title>101 Dothideomycetes genomes: a test case for predicting lifestyles and emergence of pathogens.</title>
        <authorList>
            <person name="Haridas S."/>
            <person name="Albert R."/>
            <person name="Binder M."/>
            <person name="Bloem J."/>
            <person name="Labutti K."/>
            <person name="Salamov A."/>
            <person name="Andreopoulos B."/>
            <person name="Baker S."/>
            <person name="Barry K."/>
            <person name="Bills G."/>
            <person name="Bluhm B."/>
            <person name="Cannon C."/>
            <person name="Castanera R."/>
            <person name="Culley D."/>
            <person name="Daum C."/>
            <person name="Ezra D."/>
            <person name="Gonzalez J."/>
            <person name="Henrissat B."/>
            <person name="Kuo A."/>
            <person name="Liang C."/>
            <person name="Lipzen A."/>
            <person name="Lutzoni F."/>
            <person name="Magnuson J."/>
            <person name="Mondo S."/>
            <person name="Nolan M."/>
            <person name="Ohm R."/>
            <person name="Pangilinan J."/>
            <person name="Park H.-J."/>
            <person name="Ramirez L."/>
            <person name="Alfaro M."/>
            <person name="Sun H."/>
            <person name="Tritt A."/>
            <person name="Yoshinaga Y."/>
            <person name="Zwiers L.-H."/>
            <person name="Turgeon B."/>
            <person name="Goodwin S."/>
            <person name="Spatafora J."/>
            <person name="Crous P."/>
            <person name="Grigoriev I."/>
        </authorList>
    </citation>
    <scope>NUCLEOTIDE SEQUENCE</scope>
    <source>
        <strain evidence="1">Tuck. ex Michener</strain>
    </source>
</reference>
<dbReference type="EMBL" id="ML991988">
    <property type="protein sequence ID" value="KAF2228407.1"/>
    <property type="molecule type" value="Genomic_DNA"/>
</dbReference>
<sequence length="57" mass="6700">GKHIKDIYNRQSSKKARLLAQFKLGYCGLNSYLHKIKRLENNLYKCGAPETVEHFLY</sequence>
<feature type="non-terminal residue" evidence="1">
    <location>
        <position position="1"/>
    </location>
</feature>
<name>A0A6A6GRV3_VIRVR</name>
<evidence type="ECO:0000313" key="1">
    <source>
        <dbReference type="EMBL" id="KAF2228407.1"/>
    </source>
</evidence>
<gene>
    <name evidence="1" type="ORF">EV356DRAFT_457972</name>
</gene>
<organism evidence="1 2">
    <name type="scientific">Viridothelium virens</name>
    <name type="common">Speckled blister lichen</name>
    <name type="synonym">Trypethelium virens</name>
    <dbReference type="NCBI Taxonomy" id="1048519"/>
    <lineage>
        <taxon>Eukaryota</taxon>
        <taxon>Fungi</taxon>
        <taxon>Dikarya</taxon>
        <taxon>Ascomycota</taxon>
        <taxon>Pezizomycotina</taxon>
        <taxon>Dothideomycetes</taxon>
        <taxon>Dothideomycetes incertae sedis</taxon>
        <taxon>Trypetheliales</taxon>
        <taxon>Trypetheliaceae</taxon>
        <taxon>Viridothelium</taxon>
    </lineage>
</organism>
<accession>A0A6A6GRV3</accession>
<dbReference type="AlphaFoldDB" id="A0A6A6GRV3"/>
<evidence type="ECO:0000313" key="2">
    <source>
        <dbReference type="Proteomes" id="UP000800092"/>
    </source>
</evidence>